<proteinExistence type="predicted"/>
<evidence type="ECO:0000313" key="1">
    <source>
        <dbReference type="EMBL" id="PIR45316.1"/>
    </source>
</evidence>
<dbReference type="AlphaFoldDB" id="A0A2H0RG08"/>
<gene>
    <name evidence="1" type="ORF">COV10_00310</name>
</gene>
<protein>
    <recommendedName>
        <fullName evidence="3">Death-on-curing protein</fullName>
    </recommendedName>
</protein>
<dbReference type="PANTHER" id="PTHR35810:SF1">
    <property type="entry name" value="CYTOPLASMIC PROTEIN"/>
    <property type="match status" value="1"/>
</dbReference>
<comment type="caution">
    <text evidence="1">The sequence shown here is derived from an EMBL/GenBank/DDBJ whole genome shotgun (WGS) entry which is preliminary data.</text>
</comment>
<dbReference type="PANTHER" id="PTHR35810">
    <property type="entry name" value="CYTOPLASMIC PROTEIN-RELATED"/>
    <property type="match status" value="1"/>
</dbReference>
<dbReference type="EMBL" id="PCYI01000001">
    <property type="protein sequence ID" value="PIR45316.1"/>
    <property type="molecule type" value="Genomic_DNA"/>
</dbReference>
<evidence type="ECO:0008006" key="3">
    <source>
        <dbReference type="Google" id="ProtNLM"/>
    </source>
</evidence>
<dbReference type="InterPro" id="IPR011204">
    <property type="entry name" value="Virulence_RhuM-like"/>
</dbReference>
<evidence type="ECO:0000313" key="2">
    <source>
        <dbReference type="Proteomes" id="UP000228767"/>
    </source>
</evidence>
<reference evidence="1 2" key="1">
    <citation type="submission" date="2017-09" db="EMBL/GenBank/DDBJ databases">
        <title>Depth-based differentiation of microbial function through sediment-hosted aquifers and enrichment of novel symbionts in the deep terrestrial subsurface.</title>
        <authorList>
            <person name="Probst A.J."/>
            <person name="Ladd B."/>
            <person name="Jarett J.K."/>
            <person name="Geller-Mcgrath D.E."/>
            <person name="Sieber C.M."/>
            <person name="Emerson J.B."/>
            <person name="Anantharaman K."/>
            <person name="Thomas B.C."/>
            <person name="Malmstrom R."/>
            <person name="Stieglmeier M."/>
            <person name="Klingl A."/>
            <person name="Woyke T."/>
            <person name="Ryan C.M."/>
            <person name="Banfield J.F."/>
        </authorList>
    </citation>
    <scope>NUCLEOTIDE SEQUENCE [LARGE SCALE GENOMIC DNA]</scope>
    <source>
        <strain evidence="1">CG10_big_fil_rev_8_21_14_0_10_51_16</strain>
    </source>
</reference>
<dbReference type="Proteomes" id="UP000228767">
    <property type="component" value="Unassembled WGS sequence"/>
</dbReference>
<organism evidence="1 2">
    <name type="scientific">Candidatus Vogelbacteria bacterium CG10_big_fil_rev_8_21_14_0_10_51_16</name>
    <dbReference type="NCBI Taxonomy" id="1975045"/>
    <lineage>
        <taxon>Bacteria</taxon>
        <taxon>Candidatus Vogeliibacteriota</taxon>
    </lineage>
</organism>
<name>A0A2H0RG08_9BACT</name>
<accession>A0A2H0RG08</accession>
<sequence>MAKTIKQKVKGEIVIYQAKSGAIELRGDFGRETVWATQADIVALFGVDQSVVSRHVRNIFKDGEVDNKSNMQKMHIAGSDKPVTFYSLDVVLAVGYRTNSGVAIEFRQWATKTLREHITKGYTLNRKRIGTNYDAFMRSVGDIQALLPGHLTLDPATIT</sequence>
<dbReference type="Pfam" id="PF13310">
    <property type="entry name" value="Virulence_RhuM"/>
    <property type="match status" value="1"/>
</dbReference>